<dbReference type="AlphaFoldDB" id="A0A4R6UU80"/>
<feature type="transmembrane region" description="Helical" evidence="1">
    <location>
        <begin position="7"/>
        <end position="25"/>
    </location>
</feature>
<reference evidence="2 3" key="1">
    <citation type="submission" date="2019-03" db="EMBL/GenBank/DDBJ databases">
        <title>Genomic Encyclopedia of Type Strains, Phase IV (KMG-IV): sequencing the most valuable type-strain genomes for metagenomic binning, comparative biology and taxonomic classification.</title>
        <authorList>
            <person name="Goeker M."/>
        </authorList>
    </citation>
    <scope>NUCLEOTIDE SEQUENCE [LARGE SCALE GENOMIC DNA]</scope>
    <source>
        <strain evidence="2 3">DSM 103792</strain>
    </source>
</reference>
<dbReference type="OrthoDB" id="6401532at2"/>
<dbReference type="RefSeq" id="WP_133588796.1">
    <property type="nucleotide sequence ID" value="NZ_CP037953.1"/>
</dbReference>
<dbReference type="Proteomes" id="UP000295375">
    <property type="component" value="Unassembled WGS sequence"/>
</dbReference>
<feature type="transmembrane region" description="Helical" evidence="1">
    <location>
        <begin position="31"/>
        <end position="51"/>
    </location>
</feature>
<accession>A0A4R6UU80</accession>
<name>A0A4R6UU80_9GAMM</name>
<protein>
    <submittedName>
        <fullName evidence="2">Uncharacterized protein</fullName>
    </submittedName>
</protein>
<keyword evidence="1" id="KW-0472">Membrane</keyword>
<organism evidence="2 3">
    <name type="scientific">Permianibacter aggregans</name>
    <dbReference type="NCBI Taxonomy" id="1510150"/>
    <lineage>
        <taxon>Bacteria</taxon>
        <taxon>Pseudomonadati</taxon>
        <taxon>Pseudomonadota</taxon>
        <taxon>Gammaproteobacteria</taxon>
        <taxon>Pseudomonadales</taxon>
        <taxon>Pseudomonadaceae</taxon>
        <taxon>Permianibacter</taxon>
    </lineage>
</organism>
<proteinExistence type="predicted"/>
<evidence type="ECO:0000256" key="1">
    <source>
        <dbReference type="SAM" id="Phobius"/>
    </source>
</evidence>
<evidence type="ECO:0000313" key="3">
    <source>
        <dbReference type="Proteomes" id="UP000295375"/>
    </source>
</evidence>
<keyword evidence="1" id="KW-1133">Transmembrane helix</keyword>
<keyword evidence="1" id="KW-0812">Transmembrane</keyword>
<comment type="caution">
    <text evidence="2">The sequence shown here is derived from an EMBL/GenBank/DDBJ whole genome shotgun (WGS) entry which is preliminary data.</text>
</comment>
<sequence length="98" mass="11250">MLWEMETFRVIAATSVFCLSSYLVYDLFAQGFSWPTLIFCVAGYLAVHYIWPKRHTDNDGWYDVLEVLIDLPYRAVAMAIRGIGKLFRHADGDIGIDL</sequence>
<evidence type="ECO:0000313" key="2">
    <source>
        <dbReference type="EMBL" id="TDQ49313.1"/>
    </source>
</evidence>
<keyword evidence="3" id="KW-1185">Reference proteome</keyword>
<gene>
    <name evidence="2" type="ORF">EV696_10417</name>
</gene>
<dbReference type="EMBL" id="SNYM01000004">
    <property type="protein sequence ID" value="TDQ49313.1"/>
    <property type="molecule type" value="Genomic_DNA"/>
</dbReference>